<dbReference type="InterPro" id="IPR027470">
    <property type="entry name" value="Cation_efflux_CTD"/>
</dbReference>
<keyword evidence="5" id="KW-0862">Zinc</keyword>
<dbReference type="GO" id="GO:0006829">
    <property type="term" value="P:zinc ion transport"/>
    <property type="evidence" value="ECO:0007669"/>
    <property type="project" value="UniProtKB-ARBA"/>
</dbReference>
<evidence type="ECO:0000256" key="6">
    <source>
        <dbReference type="ARBA" id="ARBA00022989"/>
    </source>
</evidence>
<protein>
    <recommendedName>
        <fullName evidence="13">Solute carrier family 30 member 1b</fullName>
    </recommendedName>
</protein>
<reference evidence="11" key="4">
    <citation type="submission" date="2025-09" db="UniProtKB">
        <authorList>
            <consortium name="Ensembl"/>
        </authorList>
    </citation>
    <scope>IDENTIFICATION</scope>
    <source>
        <strain evidence="11">HNI</strain>
    </source>
</reference>
<dbReference type="Pfam" id="PF01545">
    <property type="entry name" value="Cation_efflux"/>
    <property type="match status" value="1"/>
</dbReference>
<evidence type="ECO:0008006" key="13">
    <source>
        <dbReference type="Google" id="ProtNLM"/>
    </source>
</evidence>
<evidence type="ECO:0000256" key="1">
    <source>
        <dbReference type="ARBA" id="ARBA00004141"/>
    </source>
</evidence>
<dbReference type="AlphaFoldDB" id="A0A3P9LPC3"/>
<dbReference type="InterPro" id="IPR058533">
    <property type="entry name" value="Cation_efflux_TM"/>
</dbReference>
<feature type="domain" description="Cation efflux protein transmembrane" evidence="9">
    <location>
        <begin position="147"/>
        <end position="395"/>
    </location>
</feature>
<reference evidence="11 12" key="2">
    <citation type="submission" date="2017-04" db="EMBL/GenBank/DDBJ databases">
        <title>CpG methylation of centromeres and impact of large insertions on vertebrate speciation.</title>
        <authorList>
            <person name="Ichikawa K."/>
            <person name="Yoshimura J."/>
            <person name="Morishita S."/>
        </authorList>
    </citation>
    <scope>NUCLEOTIDE SEQUENCE</scope>
    <source>
        <strain evidence="11 12">HNI</strain>
    </source>
</reference>
<comment type="similarity">
    <text evidence="2">Belongs to the cation diffusion facilitator (CDF) transporter (TC 2.A.4) family. SLC30A subfamily.</text>
</comment>
<keyword evidence="4 8" id="KW-0812">Transmembrane</keyword>
<comment type="subcellular location">
    <subcellularLocation>
        <location evidence="1">Membrane</location>
        <topology evidence="1">Multi-pass membrane protein</topology>
    </subcellularLocation>
</comment>
<evidence type="ECO:0000256" key="3">
    <source>
        <dbReference type="ARBA" id="ARBA00022448"/>
    </source>
</evidence>
<dbReference type="SUPFAM" id="SSF161111">
    <property type="entry name" value="Cation efflux protein transmembrane domain-like"/>
    <property type="match status" value="1"/>
</dbReference>
<accession>A0A3P9LPC3</accession>
<feature type="transmembrane region" description="Helical" evidence="8">
    <location>
        <begin position="155"/>
        <end position="177"/>
    </location>
</feature>
<dbReference type="Gene3D" id="1.20.1510.10">
    <property type="entry name" value="Cation efflux protein transmembrane domain"/>
    <property type="match status" value="1"/>
</dbReference>
<organism evidence="11 12">
    <name type="scientific">Oryzias latipes</name>
    <name type="common">Japanese rice fish</name>
    <name type="synonym">Japanese killifish</name>
    <dbReference type="NCBI Taxonomy" id="8090"/>
    <lineage>
        <taxon>Eukaryota</taxon>
        <taxon>Metazoa</taxon>
        <taxon>Chordata</taxon>
        <taxon>Craniata</taxon>
        <taxon>Vertebrata</taxon>
        <taxon>Euteleostomi</taxon>
        <taxon>Actinopterygii</taxon>
        <taxon>Neopterygii</taxon>
        <taxon>Teleostei</taxon>
        <taxon>Neoteleostei</taxon>
        <taxon>Acanthomorphata</taxon>
        <taxon>Ovalentaria</taxon>
        <taxon>Atherinomorphae</taxon>
        <taxon>Beloniformes</taxon>
        <taxon>Adrianichthyidae</taxon>
        <taxon>Oryziinae</taxon>
        <taxon>Oryzias</taxon>
    </lineage>
</organism>
<dbReference type="InterPro" id="IPR036837">
    <property type="entry name" value="Cation_efflux_CTD_sf"/>
</dbReference>
<keyword evidence="3" id="KW-0813">Transport</keyword>
<feature type="transmembrane region" description="Helical" evidence="8">
    <location>
        <begin position="6"/>
        <end position="31"/>
    </location>
</feature>
<feature type="transmembrane region" description="Helical" evidence="8">
    <location>
        <begin position="330"/>
        <end position="354"/>
    </location>
</feature>
<dbReference type="InterPro" id="IPR027469">
    <property type="entry name" value="Cation_efflux_TMD_sf"/>
</dbReference>
<keyword evidence="7 8" id="KW-0472">Membrane</keyword>
<dbReference type="Pfam" id="PF16916">
    <property type="entry name" value="ZT_dimer"/>
    <property type="match status" value="1"/>
</dbReference>
<dbReference type="SUPFAM" id="SSF160240">
    <property type="entry name" value="Cation efflux protein cytoplasmic domain-like"/>
    <property type="match status" value="1"/>
</dbReference>
<dbReference type="GO" id="GO:0008324">
    <property type="term" value="F:monoatomic cation transmembrane transporter activity"/>
    <property type="evidence" value="ECO:0007669"/>
    <property type="project" value="InterPro"/>
</dbReference>
<evidence type="ECO:0000256" key="2">
    <source>
        <dbReference type="ARBA" id="ARBA00008873"/>
    </source>
</evidence>
<dbReference type="PANTHER" id="PTHR45820">
    <property type="entry name" value="FI23527P1"/>
    <property type="match status" value="1"/>
</dbReference>
<evidence type="ECO:0000256" key="7">
    <source>
        <dbReference type="ARBA" id="ARBA00023136"/>
    </source>
</evidence>
<reference key="1">
    <citation type="journal article" date="2007" name="Nature">
        <title>The medaka draft genome and insights into vertebrate genome evolution.</title>
        <authorList>
            <person name="Kasahara M."/>
            <person name="Naruse K."/>
            <person name="Sasaki S."/>
            <person name="Nakatani Y."/>
            <person name="Qu W."/>
            <person name="Ahsan B."/>
            <person name="Yamada T."/>
            <person name="Nagayasu Y."/>
            <person name="Doi K."/>
            <person name="Kasai Y."/>
            <person name="Jindo T."/>
            <person name="Kobayashi D."/>
            <person name="Shimada A."/>
            <person name="Toyoda A."/>
            <person name="Kuroki Y."/>
            <person name="Fujiyama A."/>
            <person name="Sasaki T."/>
            <person name="Shimizu A."/>
            <person name="Asakawa S."/>
            <person name="Shimizu N."/>
            <person name="Hashimoto S."/>
            <person name="Yang J."/>
            <person name="Lee Y."/>
            <person name="Matsushima K."/>
            <person name="Sugano S."/>
            <person name="Sakaizumi M."/>
            <person name="Narita T."/>
            <person name="Ohishi K."/>
            <person name="Haga S."/>
            <person name="Ohta F."/>
            <person name="Nomoto H."/>
            <person name="Nogata K."/>
            <person name="Morishita T."/>
            <person name="Endo T."/>
            <person name="Shin-I T."/>
            <person name="Takeda H."/>
            <person name="Morishita S."/>
            <person name="Kohara Y."/>
        </authorList>
    </citation>
    <scope>NUCLEOTIDE SEQUENCE [LARGE SCALE GENOMIC DNA]</scope>
    <source>
        <strain>Hd-rR</strain>
    </source>
</reference>
<evidence type="ECO:0000313" key="11">
    <source>
        <dbReference type="Ensembl" id="ENSORLP00020022560.1"/>
    </source>
</evidence>
<evidence type="ECO:0000256" key="8">
    <source>
        <dbReference type="SAM" id="Phobius"/>
    </source>
</evidence>
<reference evidence="11" key="3">
    <citation type="submission" date="2025-08" db="UniProtKB">
        <authorList>
            <consortium name="Ensembl"/>
        </authorList>
    </citation>
    <scope>IDENTIFICATION</scope>
    <source>
        <strain evidence="11">HNI</strain>
    </source>
</reference>
<dbReference type="Ensembl" id="ENSORLT00020011760.1">
    <property type="protein sequence ID" value="ENSORLP00020022560.1"/>
    <property type="gene ID" value="ENSORLG00020002913.1"/>
</dbReference>
<evidence type="ECO:0000313" key="12">
    <source>
        <dbReference type="Proteomes" id="UP000265180"/>
    </source>
</evidence>
<dbReference type="PANTHER" id="PTHR45820:SF6">
    <property type="entry name" value="ZINC_CADMIUM RESISTANCE PROTEIN-LIKE"/>
    <property type="match status" value="1"/>
</dbReference>
<feature type="transmembrane region" description="Helical" evidence="8">
    <location>
        <begin position="189"/>
        <end position="208"/>
    </location>
</feature>
<sequence>MCVVLIVVGMWVPNCCMLGASLLLLLCQIAISQLCKSLITMVDGFHTLFILLHMVLPLPQNTNIKPPLSPLDFSTSPPSTPLSFTAIAHTSCAESPVNTPPDAQTPIAESSLSDQGNQKASFINTHLSHCPKASQTSTNCSLSYTNSRIQAVGRFVSSLLLVSLCISYFMEIISFILEPHPVQHPLLPVVIGAVSLLCKLTVLVLNWTQDHWAERNRKAETESHLEVNHNVLAEGDSTNTQKSEEGVPSGDRFAVQAPFHDGVLVLCNPMTSSLPDSDCKTAQKQLKNMCEEQIPSADLNSHQTTSACKSSPYLEPSVSRSQWPVYHVSFIFMTEGLFTSLLALINSLVTLLILPQHLHSSGACNVLVYLDPSLSLLAVITMIATAVPQLYRLGLLLLQASPPHISVTDLARRLASVPGVQAVHDLHIWQLNERLVVASVHVHCSSGFRVHRCGDLLSGVSKVLKGVGVSCCTVQPEFTSCPAAPFNSLGDASPIIHREDPSPRARPACSLACGKACAGSMCCSPPKEEVQGVLRPPTGETNEEPLTLVLENTCL</sequence>
<dbReference type="GO" id="GO:0015297">
    <property type="term" value="F:antiporter activity"/>
    <property type="evidence" value="ECO:0007669"/>
    <property type="project" value="UniProtKB-KW"/>
</dbReference>
<keyword evidence="6 8" id="KW-1133">Transmembrane helix</keyword>
<feature type="transmembrane region" description="Helical" evidence="8">
    <location>
        <begin position="374"/>
        <end position="391"/>
    </location>
</feature>
<evidence type="ECO:0000259" key="10">
    <source>
        <dbReference type="Pfam" id="PF16916"/>
    </source>
</evidence>
<dbReference type="GO" id="GO:0016020">
    <property type="term" value="C:membrane"/>
    <property type="evidence" value="ECO:0007669"/>
    <property type="project" value="UniProtKB-SubCell"/>
</dbReference>
<dbReference type="Proteomes" id="UP000265180">
    <property type="component" value="Chromosome 13"/>
</dbReference>
<evidence type="ECO:0000259" key="9">
    <source>
        <dbReference type="Pfam" id="PF01545"/>
    </source>
</evidence>
<evidence type="ECO:0000256" key="5">
    <source>
        <dbReference type="ARBA" id="ARBA00022833"/>
    </source>
</evidence>
<feature type="domain" description="Cation efflux protein cytoplasmic" evidence="10">
    <location>
        <begin position="402"/>
        <end position="466"/>
    </location>
</feature>
<name>A0A3P9LPC3_ORYLA</name>
<evidence type="ECO:0000256" key="4">
    <source>
        <dbReference type="ARBA" id="ARBA00022692"/>
    </source>
</evidence>
<proteinExistence type="inferred from homology"/>